<dbReference type="RefSeq" id="WP_023950124.1">
    <property type="nucleotide sequence ID" value="NZ_AYSV01000065.1"/>
</dbReference>
<dbReference type="AlphaFoldDB" id="V8G7W3"/>
<dbReference type="OrthoDB" id="530475at2"/>
<evidence type="ECO:0000313" key="2">
    <source>
        <dbReference type="Proteomes" id="UP000018766"/>
    </source>
</evidence>
<name>V8G7W3_9BURK</name>
<dbReference type="GO" id="GO:0019634">
    <property type="term" value="P:organic phosphonate metabolic process"/>
    <property type="evidence" value="ECO:0007669"/>
    <property type="project" value="InterPro"/>
</dbReference>
<dbReference type="PATRIC" id="fig|1414851.3.peg.823"/>
<dbReference type="Proteomes" id="UP000018766">
    <property type="component" value="Unassembled WGS sequence"/>
</dbReference>
<accession>V8G7W3</accession>
<reference evidence="1 2" key="1">
    <citation type="submission" date="2013-11" db="EMBL/GenBank/DDBJ databases">
        <title>Genomic analysis of Pelistega sp. HM-7.</title>
        <authorList>
            <person name="Kumbhare S.V."/>
            <person name="Shetty S.A."/>
            <person name="Sharma O."/>
            <person name="Dhotre D.P."/>
        </authorList>
    </citation>
    <scope>NUCLEOTIDE SEQUENCE [LARGE SCALE GENOMIC DNA]</scope>
    <source>
        <strain evidence="1 2">HM-7</strain>
    </source>
</reference>
<sequence>MNKTRQLTERQQWMQILARAGTALLQFEDILTQQPYQVIRPAQSGMVMVRGRAGGTGQAFNLGEMTVTRCVVQLNDGRTGYSYVAGRHQKQAELAAIADALLQGKEHADIKAQLIDVLAQAQQTQREQRAAEVAGSKVEFFTLIRGEA</sequence>
<comment type="caution">
    <text evidence="1">The sequence shown here is derived from an EMBL/GenBank/DDBJ whole genome shotgun (WGS) entry which is preliminary data.</text>
</comment>
<dbReference type="Pfam" id="PF06754">
    <property type="entry name" value="PhnG"/>
    <property type="match status" value="1"/>
</dbReference>
<dbReference type="GO" id="GO:0015716">
    <property type="term" value="P:organic phosphonate transport"/>
    <property type="evidence" value="ECO:0007669"/>
    <property type="project" value="InterPro"/>
</dbReference>
<proteinExistence type="predicted"/>
<gene>
    <name evidence="1" type="ORF">V757_04105</name>
</gene>
<organism evidence="1 2">
    <name type="scientific">Pelistega indica</name>
    <dbReference type="NCBI Taxonomy" id="1414851"/>
    <lineage>
        <taxon>Bacteria</taxon>
        <taxon>Pseudomonadati</taxon>
        <taxon>Pseudomonadota</taxon>
        <taxon>Betaproteobacteria</taxon>
        <taxon>Burkholderiales</taxon>
        <taxon>Alcaligenaceae</taxon>
        <taxon>Pelistega</taxon>
    </lineage>
</organism>
<evidence type="ECO:0000313" key="1">
    <source>
        <dbReference type="EMBL" id="ETD72480.1"/>
    </source>
</evidence>
<dbReference type="NCBIfam" id="TIGR03293">
    <property type="entry name" value="PhnG_redo"/>
    <property type="match status" value="1"/>
</dbReference>
<dbReference type="InterPro" id="IPR009609">
    <property type="entry name" value="Phosphonate_metab_PhnG"/>
</dbReference>
<protein>
    <submittedName>
        <fullName evidence="1">Enzyme of phosphonate metabolism protein PhnG</fullName>
    </submittedName>
</protein>
<keyword evidence="2" id="KW-1185">Reference proteome</keyword>
<dbReference type="EMBL" id="AYSV01000065">
    <property type="protein sequence ID" value="ETD72480.1"/>
    <property type="molecule type" value="Genomic_DNA"/>
</dbReference>